<sequence length="347" mass="41788">MRLKDYPAIIRKAWEGFDSSIDVKFVEDISARVSTNHVFRVTLDNDDVVIAKLSYFGKYEHFKEDHRIIQTLANNLLYPYENVLARSLMKNNQVYTYRYQEDFVDTWVVFYNPIRAMNRLPRRLNEDQIRQLGKEAAKFHLASFRAGKSIPKSSKNLRTDIQHLLDILETDTGQYEHRGYIHILKKQCDVFLKNIQRLNVSGFDLMPVFVDWNIGNFSVTDDLKFFSRWDYDWFRVSSRIMDFYFFSRVVSNVGDRTVFSYLMSTLTEDRFMIFLEEYHKVYPLTEREVRFIKEAYRFFILNYVIKYGKYFFHRSYCTKLQKEAYELYFPSIEGFDEDKILKHLNLI</sequence>
<dbReference type="Gene3D" id="3.90.1200.10">
    <property type="match status" value="1"/>
</dbReference>
<gene>
    <name evidence="1" type="ORF">DSL64_14580</name>
</gene>
<organism evidence="1 2">
    <name type="scientific">Dyadobacter luteus</name>
    <dbReference type="NCBI Taxonomy" id="2259619"/>
    <lineage>
        <taxon>Bacteria</taxon>
        <taxon>Pseudomonadati</taxon>
        <taxon>Bacteroidota</taxon>
        <taxon>Cytophagia</taxon>
        <taxon>Cytophagales</taxon>
        <taxon>Spirosomataceae</taxon>
        <taxon>Dyadobacter</taxon>
    </lineage>
</organism>
<evidence type="ECO:0008006" key="3">
    <source>
        <dbReference type="Google" id="ProtNLM"/>
    </source>
</evidence>
<proteinExistence type="predicted"/>
<dbReference type="Proteomes" id="UP000256373">
    <property type="component" value="Unassembled WGS sequence"/>
</dbReference>
<reference evidence="1 2" key="1">
    <citation type="submission" date="2018-07" db="EMBL/GenBank/DDBJ databases">
        <title>Dyadobacter roseus sp. nov., isolated from rose rhizosphere soil.</title>
        <authorList>
            <person name="Chen L."/>
        </authorList>
    </citation>
    <scope>NUCLEOTIDE SEQUENCE [LARGE SCALE GENOMIC DNA]</scope>
    <source>
        <strain evidence="1 2">RS19</strain>
    </source>
</reference>
<evidence type="ECO:0000313" key="1">
    <source>
        <dbReference type="EMBL" id="REA60338.1"/>
    </source>
</evidence>
<dbReference type="OrthoDB" id="1112892at2"/>
<dbReference type="RefSeq" id="WP_115831654.1">
    <property type="nucleotide sequence ID" value="NZ_QNUL01000011.1"/>
</dbReference>
<evidence type="ECO:0000313" key="2">
    <source>
        <dbReference type="Proteomes" id="UP000256373"/>
    </source>
</evidence>
<keyword evidence="2" id="KW-1185">Reference proteome</keyword>
<comment type="caution">
    <text evidence="1">The sequence shown here is derived from an EMBL/GenBank/DDBJ whole genome shotgun (WGS) entry which is preliminary data.</text>
</comment>
<protein>
    <recommendedName>
        <fullName evidence="3">Aminoglycoside phosphotransferase domain-containing protein</fullName>
    </recommendedName>
</protein>
<name>A0A3D8Y9N5_9BACT</name>
<dbReference type="EMBL" id="QNUL01000011">
    <property type="protein sequence ID" value="REA60338.1"/>
    <property type="molecule type" value="Genomic_DNA"/>
</dbReference>
<dbReference type="SUPFAM" id="SSF56112">
    <property type="entry name" value="Protein kinase-like (PK-like)"/>
    <property type="match status" value="1"/>
</dbReference>
<dbReference type="InterPro" id="IPR011009">
    <property type="entry name" value="Kinase-like_dom_sf"/>
</dbReference>
<accession>A0A3D8Y9N5</accession>
<dbReference type="AlphaFoldDB" id="A0A3D8Y9N5"/>